<dbReference type="Proteomes" id="UP000694404">
    <property type="component" value="Unplaced"/>
</dbReference>
<sequence>NDSYSSICGRSGWLLKTFVGEGGGNRLFTLETCCGYGYGLAQDLHHLPRIFKGQQELTKTAMLSKAWAPLSGQTHYREPCPSQRRELTPGLPLASPGLAGLLHWMPRSSHLRHSRFRDLNPTLFRLAEGNRGHRPSLWNGVRLSLRTN</sequence>
<organism evidence="1 2">
    <name type="scientific">Chelonoidis abingdonii</name>
    <name type="common">Abingdon island giant tortoise</name>
    <name type="synonym">Testudo abingdonii</name>
    <dbReference type="NCBI Taxonomy" id="106734"/>
    <lineage>
        <taxon>Eukaryota</taxon>
        <taxon>Metazoa</taxon>
        <taxon>Chordata</taxon>
        <taxon>Craniata</taxon>
        <taxon>Vertebrata</taxon>
        <taxon>Euteleostomi</taxon>
        <taxon>Archelosauria</taxon>
        <taxon>Testudinata</taxon>
        <taxon>Testudines</taxon>
        <taxon>Cryptodira</taxon>
        <taxon>Durocryptodira</taxon>
        <taxon>Testudinoidea</taxon>
        <taxon>Testudinidae</taxon>
        <taxon>Chelonoidis</taxon>
    </lineage>
</organism>
<reference evidence="1" key="1">
    <citation type="submission" date="2025-08" db="UniProtKB">
        <authorList>
            <consortium name="Ensembl"/>
        </authorList>
    </citation>
    <scope>IDENTIFICATION</scope>
</reference>
<evidence type="ECO:0000313" key="2">
    <source>
        <dbReference type="Proteomes" id="UP000694404"/>
    </source>
</evidence>
<reference evidence="1" key="2">
    <citation type="submission" date="2025-09" db="UniProtKB">
        <authorList>
            <consortium name="Ensembl"/>
        </authorList>
    </citation>
    <scope>IDENTIFICATION</scope>
</reference>
<dbReference type="PANTHER" id="PTHR34141">
    <property type="match status" value="1"/>
</dbReference>
<dbReference type="GeneTree" id="ENSGT00940000167288"/>
<dbReference type="PANTHER" id="PTHR34141:SF1">
    <property type="match status" value="1"/>
</dbReference>
<dbReference type="Ensembl" id="ENSCABT00000000713.1">
    <property type="protein sequence ID" value="ENSCABP00000000653.1"/>
    <property type="gene ID" value="ENSCABG00000000588.1"/>
</dbReference>
<accession>A0A8C0IJF9</accession>
<protein>
    <submittedName>
        <fullName evidence="1">Uncharacterized protein</fullName>
    </submittedName>
</protein>
<evidence type="ECO:0000313" key="1">
    <source>
        <dbReference type="Ensembl" id="ENSCABP00000000653.1"/>
    </source>
</evidence>
<name>A0A8C0IJF9_CHEAB</name>
<keyword evidence="2" id="KW-1185">Reference proteome</keyword>
<proteinExistence type="predicted"/>
<dbReference type="AlphaFoldDB" id="A0A8C0IJF9"/>